<organism evidence="2 3">
    <name type="scientific">Ceratosolen solmsi marchali</name>
    <dbReference type="NCBI Taxonomy" id="326594"/>
    <lineage>
        <taxon>Eukaryota</taxon>
        <taxon>Metazoa</taxon>
        <taxon>Ecdysozoa</taxon>
        <taxon>Arthropoda</taxon>
        <taxon>Hexapoda</taxon>
        <taxon>Insecta</taxon>
        <taxon>Pterygota</taxon>
        <taxon>Neoptera</taxon>
        <taxon>Endopterygota</taxon>
        <taxon>Hymenoptera</taxon>
        <taxon>Apocrita</taxon>
        <taxon>Proctotrupomorpha</taxon>
        <taxon>Chalcidoidea</taxon>
        <taxon>Agaonidae</taxon>
        <taxon>Agaoninae</taxon>
        <taxon>Ceratosolen</taxon>
    </lineage>
</organism>
<reference evidence="3" key="1">
    <citation type="submission" date="2025-08" db="UniProtKB">
        <authorList>
            <consortium name="RefSeq"/>
        </authorList>
    </citation>
    <scope>IDENTIFICATION</scope>
</reference>
<evidence type="ECO:0000313" key="2">
    <source>
        <dbReference type="Proteomes" id="UP000695007"/>
    </source>
</evidence>
<dbReference type="Proteomes" id="UP000695007">
    <property type="component" value="Unplaced"/>
</dbReference>
<evidence type="ECO:0000313" key="3">
    <source>
        <dbReference type="RefSeq" id="XP_011499759.1"/>
    </source>
</evidence>
<keyword evidence="2" id="KW-1185">Reference proteome</keyword>
<sequence length="128" mass="14097">MLNLGAYSLLASINTMVFGSNKFHIKRSQSKASYLAYRRERGAPDSEGSYKRTMSPNARLDDPVLLKVTLHQQQPLVNNNTSNPSHNNNNNNSSKRGGTERQEQAAGEGEEEVGRQLRAPRQASGGLL</sequence>
<protein>
    <submittedName>
        <fullName evidence="3">Uncharacterized protein LOC105363706</fullName>
    </submittedName>
</protein>
<dbReference type="RefSeq" id="XP_011499759.1">
    <property type="nucleotide sequence ID" value="XM_011501457.1"/>
</dbReference>
<feature type="compositionally biased region" description="Basic and acidic residues" evidence="1">
    <location>
        <begin position="37"/>
        <end position="50"/>
    </location>
</feature>
<accession>A0AAJ6YKH3</accession>
<dbReference type="AlphaFoldDB" id="A0AAJ6YKH3"/>
<dbReference type="GeneID" id="105363706"/>
<name>A0AAJ6YKH3_9HYME</name>
<proteinExistence type="predicted"/>
<feature type="region of interest" description="Disordered" evidence="1">
    <location>
        <begin position="37"/>
        <end position="128"/>
    </location>
</feature>
<gene>
    <name evidence="3" type="primary">LOC105363706</name>
</gene>
<feature type="compositionally biased region" description="Low complexity" evidence="1">
    <location>
        <begin position="78"/>
        <end position="94"/>
    </location>
</feature>
<evidence type="ECO:0000256" key="1">
    <source>
        <dbReference type="SAM" id="MobiDB-lite"/>
    </source>
</evidence>
<dbReference type="KEGG" id="csol:105363706"/>